<feature type="compositionally biased region" description="Pro residues" evidence="1">
    <location>
        <begin position="228"/>
        <end position="252"/>
    </location>
</feature>
<reference evidence="3" key="1">
    <citation type="submission" date="2022-07" db="EMBL/GenBank/DDBJ databases">
        <title>Phylogenomic reconstructions and comparative analyses of Kickxellomycotina fungi.</title>
        <authorList>
            <person name="Reynolds N.K."/>
            <person name="Stajich J.E."/>
            <person name="Barry K."/>
            <person name="Grigoriev I.V."/>
            <person name="Crous P."/>
            <person name="Smith M.E."/>
        </authorList>
    </citation>
    <scope>NUCLEOTIDE SEQUENCE</scope>
    <source>
        <strain evidence="3">CBS 109367</strain>
    </source>
</reference>
<comment type="caution">
    <text evidence="3">The sequence shown here is derived from an EMBL/GenBank/DDBJ whole genome shotgun (WGS) entry which is preliminary data.</text>
</comment>
<dbReference type="EMBL" id="JANBTX010000181">
    <property type="protein sequence ID" value="KAJ2684904.1"/>
    <property type="molecule type" value="Genomic_DNA"/>
</dbReference>
<sequence length="327" mass="35293">MPHIQRCLLAGSLVLALSAQLSLSLPHGNGKPQELPKGLSLKHTSKPHHDDSALVAGVARALLGDHPDEGDDSENNNNVERASVYTLPHKQPTYKVVSVVGHKVLLKQPQHRYKDTSPHFAVDSYVAQPPGVYYEGDPGPEPPAYKDQYYGEGPGAASDPTTNGYYNGESSGSGMPYMPQKPPYGDAEPAPPSPMYYDDSAHRQPPPPPPPQSLPPPYSPYYGNNMRIPPPQPPPPLAPPPPPSPPPPPVAPYPNYYPMAAQPAPPPVPMPIPMPAPQPQPMLPPPQPQPQPQPMMPPPPGPGYIDDNVYRPAPPMPPAPQMQYNNY</sequence>
<feature type="compositionally biased region" description="Pro residues" evidence="1">
    <location>
        <begin position="204"/>
        <end position="219"/>
    </location>
</feature>
<feature type="compositionally biased region" description="Pro residues" evidence="1">
    <location>
        <begin position="263"/>
        <end position="302"/>
    </location>
</feature>
<feature type="compositionally biased region" description="Low complexity" evidence="1">
    <location>
        <begin position="253"/>
        <end position="262"/>
    </location>
</feature>
<evidence type="ECO:0000256" key="2">
    <source>
        <dbReference type="SAM" id="SignalP"/>
    </source>
</evidence>
<accession>A0A9W8L375</accession>
<organism evidence="3 4">
    <name type="scientific">Coemansia spiralis</name>
    <dbReference type="NCBI Taxonomy" id="417178"/>
    <lineage>
        <taxon>Eukaryota</taxon>
        <taxon>Fungi</taxon>
        <taxon>Fungi incertae sedis</taxon>
        <taxon>Zoopagomycota</taxon>
        <taxon>Kickxellomycotina</taxon>
        <taxon>Kickxellomycetes</taxon>
        <taxon>Kickxellales</taxon>
        <taxon>Kickxellaceae</taxon>
        <taxon>Coemansia</taxon>
    </lineage>
</organism>
<feature type="compositionally biased region" description="Low complexity" evidence="1">
    <location>
        <begin position="163"/>
        <end position="174"/>
    </location>
</feature>
<evidence type="ECO:0000313" key="3">
    <source>
        <dbReference type="EMBL" id="KAJ2684904.1"/>
    </source>
</evidence>
<feature type="chain" id="PRO_5040782829" evidence="2">
    <location>
        <begin position="25"/>
        <end position="327"/>
    </location>
</feature>
<protein>
    <submittedName>
        <fullName evidence="3">Uncharacterized protein</fullName>
    </submittedName>
</protein>
<evidence type="ECO:0000313" key="4">
    <source>
        <dbReference type="Proteomes" id="UP001151516"/>
    </source>
</evidence>
<gene>
    <name evidence="3" type="ORF">IWW39_004630</name>
</gene>
<feature type="region of interest" description="Disordered" evidence="1">
    <location>
        <begin position="131"/>
        <end position="327"/>
    </location>
</feature>
<dbReference type="Proteomes" id="UP001151516">
    <property type="component" value="Unassembled WGS sequence"/>
</dbReference>
<dbReference type="AlphaFoldDB" id="A0A9W8L375"/>
<keyword evidence="2" id="KW-0732">Signal</keyword>
<feature type="signal peptide" evidence="2">
    <location>
        <begin position="1"/>
        <end position="24"/>
    </location>
</feature>
<keyword evidence="4" id="KW-1185">Reference proteome</keyword>
<proteinExistence type="predicted"/>
<feature type="region of interest" description="Disordered" evidence="1">
    <location>
        <begin position="28"/>
        <end position="49"/>
    </location>
</feature>
<evidence type="ECO:0000256" key="1">
    <source>
        <dbReference type="SAM" id="MobiDB-lite"/>
    </source>
</evidence>
<name>A0A9W8L375_9FUNG</name>